<comment type="similarity">
    <text evidence="1">Belongs to the phage antitermination Q type 1 family.</text>
</comment>
<keyword evidence="4" id="KW-0804">Transcription</keyword>
<organism evidence="5">
    <name type="scientific">Erwinia amylovora ATCC BAA-2158</name>
    <dbReference type="NCBI Taxonomy" id="889211"/>
    <lineage>
        <taxon>Bacteria</taxon>
        <taxon>Pseudomonadati</taxon>
        <taxon>Pseudomonadota</taxon>
        <taxon>Gammaproteobacteria</taxon>
        <taxon>Enterobacterales</taxon>
        <taxon>Erwiniaceae</taxon>
        <taxon>Erwinia</taxon>
    </lineage>
</organism>
<keyword evidence="2" id="KW-0805">Transcription regulation</keyword>
<name>E5B9K9_ERWAM</name>
<evidence type="ECO:0000256" key="2">
    <source>
        <dbReference type="ARBA" id="ARBA00023015"/>
    </source>
</evidence>
<accession>E5B9K9</accession>
<evidence type="ECO:0000256" key="1">
    <source>
        <dbReference type="ARBA" id="ARBA00010234"/>
    </source>
</evidence>
<gene>
    <name evidence="5" type="primary">ybcQ</name>
    <name evidence="5" type="ORF">EAIL5_3401</name>
</gene>
<sequence>MRDIQLILERWGNWSKHRIESDVGYSAIAAGFEGLLPENSTGMSCSENDALIIDACVGRLKQKRPDEYALLSDHYIKDISKRALGRKLKLSEGMIRIKFQMAEGFIEGCLSMLDVRLEMEDIE</sequence>
<dbReference type="AlphaFoldDB" id="E5B9K9"/>
<dbReference type="GO" id="GO:0060567">
    <property type="term" value="P:negative regulation of termination of DNA-templated transcription"/>
    <property type="evidence" value="ECO:0007669"/>
    <property type="project" value="InterPro"/>
</dbReference>
<keyword evidence="3" id="KW-0238">DNA-binding</keyword>
<proteinExistence type="inferred from homology"/>
<dbReference type="GO" id="GO:0003677">
    <property type="term" value="F:DNA binding"/>
    <property type="evidence" value="ECO:0007669"/>
    <property type="project" value="UniProtKB-KW"/>
</dbReference>
<dbReference type="EMBL" id="FR719197">
    <property type="protein sequence ID" value="CBX82221.1"/>
    <property type="molecule type" value="Genomic_DNA"/>
</dbReference>
<evidence type="ECO:0000313" key="5">
    <source>
        <dbReference type="EMBL" id="CBX82221.1"/>
    </source>
</evidence>
<evidence type="ECO:0000256" key="3">
    <source>
        <dbReference type="ARBA" id="ARBA00023125"/>
    </source>
</evidence>
<reference evidence="5" key="1">
    <citation type="journal article" date="2011" name="J. Bacteriol.">
        <title>Genome Sequence of an Erwinia amylovora Strain with Pathogenicity Restricted to Rubus Plants.</title>
        <authorList>
            <person name="Powney R."/>
            <person name="Smits T.H."/>
            <person name="Sawbridge T."/>
            <person name="Frey B."/>
            <person name="Blom J."/>
            <person name="Frey J.E."/>
            <person name="Plummer K.M."/>
            <person name="Beer S.V."/>
            <person name="Luck J."/>
            <person name="Duffy B."/>
            <person name="Rodoni B."/>
        </authorList>
    </citation>
    <scope>NUCLEOTIDE SEQUENCE</scope>
    <source>
        <strain evidence="5">ATCC BAA-2158</strain>
    </source>
</reference>
<protein>
    <submittedName>
        <fullName evidence="5">Antitermination protein Q</fullName>
    </submittedName>
</protein>
<dbReference type="InterPro" id="IPR010534">
    <property type="entry name" value="Phage_933W_GpQ"/>
</dbReference>
<dbReference type="Pfam" id="PF06530">
    <property type="entry name" value="Phage_antitermQ"/>
    <property type="match status" value="1"/>
</dbReference>
<evidence type="ECO:0000256" key="4">
    <source>
        <dbReference type="ARBA" id="ARBA00023163"/>
    </source>
</evidence>